<evidence type="ECO:0000256" key="3">
    <source>
        <dbReference type="SAM" id="MobiDB-lite"/>
    </source>
</evidence>
<feature type="compositionally biased region" description="Basic residues" evidence="3">
    <location>
        <begin position="178"/>
        <end position="189"/>
    </location>
</feature>
<dbReference type="Pfam" id="PF07714">
    <property type="entry name" value="PK_Tyr_Ser-Thr"/>
    <property type="match status" value="1"/>
</dbReference>
<evidence type="ECO:0000256" key="1">
    <source>
        <dbReference type="ARBA" id="ARBA00022741"/>
    </source>
</evidence>
<keyword evidence="5" id="KW-0808">Transferase</keyword>
<name>A0AAW2T196_SESRA</name>
<dbReference type="GO" id="GO:0004672">
    <property type="term" value="F:protein kinase activity"/>
    <property type="evidence" value="ECO:0007669"/>
    <property type="project" value="InterPro"/>
</dbReference>
<evidence type="ECO:0000313" key="5">
    <source>
        <dbReference type="EMBL" id="KAL0398197.1"/>
    </source>
</evidence>
<keyword evidence="2" id="KW-0067">ATP-binding</keyword>
<dbReference type="InterPro" id="IPR050528">
    <property type="entry name" value="L-type_Lectin-RKs"/>
</dbReference>
<keyword evidence="1" id="KW-0547">Nucleotide-binding</keyword>
<feature type="domain" description="Serine-threonine/tyrosine-protein kinase catalytic" evidence="4">
    <location>
        <begin position="3"/>
        <end position="77"/>
    </location>
</feature>
<organism evidence="5">
    <name type="scientific">Sesamum radiatum</name>
    <name type="common">Black benniseed</name>
    <dbReference type="NCBI Taxonomy" id="300843"/>
    <lineage>
        <taxon>Eukaryota</taxon>
        <taxon>Viridiplantae</taxon>
        <taxon>Streptophyta</taxon>
        <taxon>Embryophyta</taxon>
        <taxon>Tracheophyta</taxon>
        <taxon>Spermatophyta</taxon>
        <taxon>Magnoliopsida</taxon>
        <taxon>eudicotyledons</taxon>
        <taxon>Gunneridae</taxon>
        <taxon>Pentapetalae</taxon>
        <taxon>asterids</taxon>
        <taxon>lamiids</taxon>
        <taxon>Lamiales</taxon>
        <taxon>Pedaliaceae</taxon>
        <taxon>Sesamum</taxon>
    </lineage>
</organism>
<dbReference type="Gene3D" id="1.10.510.10">
    <property type="entry name" value="Transferase(Phosphotransferase) domain 1"/>
    <property type="match status" value="1"/>
</dbReference>
<comment type="caution">
    <text evidence="5">The sequence shown here is derived from an EMBL/GenBank/DDBJ whole genome shotgun (WGS) entry which is preliminary data.</text>
</comment>
<reference evidence="5" key="2">
    <citation type="journal article" date="2024" name="Plant">
        <title>Genomic evolution and insights into agronomic trait innovations of Sesamum species.</title>
        <authorList>
            <person name="Miao H."/>
            <person name="Wang L."/>
            <person name="Qu L."/>
            <person name="Liu H."/>
            <person name="Sun Y."/>
            <person name="Le M."/>
            <person name="Wang Q."/>
            <person name="Wei S."/>
            <person name="Zheng Y."/>
            <person name="Lin W."/>
            <person name="Duan Y."/>
            <person name="Cao H."/>
            <person name="Xiong S."/>
            <person name="Wang X."/>
            <person name="Wei L."/>
            <person name="Li C."/>
            <person name="Ma Q."/>
            <person name="Ju M."/>
            <person name="Zhao R."/>
            <person name="Li G."/>
            <person name="Mu C."/>
            <person name="Tian Q."/>
            <person name="Mei H."/>
            <person name="Zhang T."/>
            <person name="Gao T."/>
            <person name="Zhang H."/>
        </authorList>
    </citation>
    <scope>NUCLEOTIDE SEQUENCE</scope>
    <source>
        <strain evidence="5">G02</strain>
    </source>
</reference>
<keyword evidence="5" id="KW-0675">Receptor</keyword>
<evidence type="ECO:0000256" key="2">
    <source>
        <dbReference type="ARBA" id="ARBA00022840"/>
    </source>
</evidence>
<feature type="region of interest" description="Disordered" evidence="3">
    <location>
        <begin position="165"/>
        <end position="189"/>
    </location>
</feature>
<accession>A0AAW2T196</accession>
<reference evidence="5" key="1">
    <citation type="submission" date="2020-06" db="EMBL/GenBank/DDBJ databases">
        <authorList>
            <person name="Li T."/>
            <person name="Hu X."/>
            <person name="Zhang T."/>
            <person name="Song X."/>
            <person name="Zhang H."/>
            <person name="Dai N."/>
            <person name="Sheng W."/>
            <person name="Hou X."/>
            <person name="Wei L."/>
        </authorList>
    </citation>
    <scope>NUCLEOTIDE SEQUENCE</scope>
    <source>
        <strain evidence="5">G02</strain>
        <tissue evidence="5">Leaf</tissue>
    </source>
</reference>
<dbReference type="InterPro" id="IPR001245">
    <property type="entry name" value="Ser-Thr/Tyr_kinase_cat_dom"/>
</dbReference>
<protein>
    <submittedName>
        <fullName evidence="5">L-type lectin-domain containing receptor kinase I.1</fullName>
    </submittedName>
</protein>
<gene>
    <name evidence="5" type="ORF">Sradi_2163000</name>
</gene>
<dbReference type="PANTHER" id="PTHR27007">
    <property type="match status" value="1"/>
</dbReference>
<dbReference type="InterPro" id="IPR011009">
    <property type="entry name" value="Kinase-like_dom_sf"/>
</dbReference>
<keyword evidence="5" id="KW-0418">Kinase</keyword>
<dbReference type="SUPFAM" id="SSF56112">
    <property type="entry name" value="Protein kinase-like (PK-like)"/>
    <property type="match status" value="1"/>
</dbReference>
<dbReference type="AlphaFoldDB" id="A0AAW2T196"/>
<dbReference type="EMBL" id="JACGWJ010000009">
    <property type="protein sequence ID" value="KAL0398197.1"/>
    <property type="molecule type" value="Genomic_DNA"/>
</dbReference>
<evidence type="ECO:0000259" key="4">
    <source>
        <dbReference type="Pfam" id="PF07714"/>
    </source>
</evidence>
<dbReference type="GO" id="GO:0005524">
    <property type="term" value="F:ATP binding"/>
    <property type="evidence" value="ECO:0007669"/>
    <property type="project" value="UniProtKB-KW"/>
</dbReference>
<sequence>MENRRRFIEQCKILVQLEHKNIVPVLGWCDSRRLRAIVTEWVDGENIEAWLATCNPPWKQRVQAILGIAAGICYLHEEWPQVGRGAKELEKSVDVVEWVKSNYPDNVENVIDKRMKKTVEIVSEAAEVLEFGLTCIDVSNSHQPSWDRICGLLADISSTAISSASADHGTSRIERGSRDRKHVRHRGVE</sequence>
<proteinExistence type="predicted"/>